<dbReference type="Gene3D" id="2.120.10.10">
    <property type="match status" value="1"/>
</dbReference>
<sequence>MVIYRIIKLTIYFLCTSIKKFLIFSLFDLTILFCRKTMFAFLFSLCLSYDPLRESVLFQPNNWHSRYFRIPAICTANDGSLITATDARWINKNDLPARISVMIRRSPDNGRSWSDPVIISGPIKDTGHGDASIMTDRKTGVVICVYNGDNGWAASTAENPQHIYMSRSYDNGVTWEEMVDITHFLYSKLCTQCNEDRQTWAGMFATSGTICQLRDGRIMVAGNVRCHGQSRNYAIYTDDLGETWDMGLEHADAGADEAKFVERNDGIVIISVRQGGNRKFVFSPDRGDHWENETQMPDIWDSPCNGEILRYTSTIDGYDKDRMIHTVTYVKNFPRRNVSMLLSYDEGKTWPIKKQLNLDADQLGSYSSITIGKDGLIHVYYEKGTSASDPDEFNMTVSTFSLEWLTDGQDKYLPAGDLKWCIASKDDQSSTKLCPSDHYQLSSKVFDNYVESYLIYPTTVSYSFTTQVRDFTINLSREGLTSGSYKNEVESLRPTVTIIGHSNNPRTFEFKNVNLVVSADELVFNTFILDDVTLKVVNTTNLSNVEIGTTKVRFTKLISPSSSVLSLIDVEKSIVEIQNDHSDEPLLITHGISGVQTLAGAQVRLVAAAESTSQLHIVGEWYEDEGRRVTIVTPEGKKTRVLIDKKNIGKFVIEGATPEYVETPDNSIFSRIAEKSKYSKVSLSSIIFVVVCAASALIAVIAMISYFIQKKHTSEYQGV</sequence>
<protein>
    <recommendedName>
        <fullName evidence="2">Sialidase domain-containing protein</fullName>
    </recommendedName>
</protein>
<dbReference type="GO" id="GO:0005737">
    <property type="term" value="C:cytoplasm"/>
    <property type="evidence" value="ECO:0007669"/>
    <property type="project" value="TreeGrafter"/>
</dbReference>
<dbReference type="InterPro" id="IPR011040">
    <property type="entry name" value="Sialidase"/>
</dbReference>
<keyword evidence="1" id="KW-0812">Transmembrane</keyword>
<organism evidence="3 4">
    <name type="scientific">Tritrichomonas foetus</name>
    <dbReference type="NCBI Taxonomy" id="1144522"/>
    <lineage>
        <taxon>Eukaryota</taxon>
        <taxon>Metamonada</taxon>
        <taxon>Parabasalia</taxon>
        <taxon>Tritrichomonadida</taxon>
        <taxon>Tritrichomonadidae</taxon>
        <taxon>Tritrichomonas</taxon>
    </lineage>
</organism>
<evidence type="ECO:0000259" key="2">
    <source>
        <dbReference type="Pfam" id="PF13088"/>
    </source>
</evidence>
<dbReference type="GO" id="GO:0016020">
    <property type="term" value="C:membrane"/>
    <property type="evidence" value="ECO:0007669"/>
    <property type="project" value="TreeGrafter"/>
</dbReference>
<dbReference type="Proteomes" id="UP000179807">
    <property type="component" value="Unassembled WGS sequence"/>
</dbReference>
<keyword evidence="1" id="KW-0472">Membrane</keyword>
<keyword evidence="4" id="KW-1185">Reference proteome</keyword>
<dbReference type="AlphaFoldDB" id="A0A1J4KF01"/>
<evidence type="ECO:0000256" key="1">
    <source>
        <dbReference type="SAM" id="Phobius"/>
    </source>
</evidence>
<name>A0A1J4KF01_9EUKA</name>
<dbReference type="SUPFAM" id="SSF50939">
    <property type="entry name" value="Sialidases"/>
    <property type="match status" value="1"/>
</dbReference>
<keyword evidence="1" id="KW-1133">Transmembrane helix</keyword>
<proteinExistence type="predicted"/>
<dbReference type="PANTHER" id="PTHR10628:SF30">
    <property type="entry name" value="EXO-ALPHA-SIALIDASE"/>
    <property type="match status" value="1"/>
</dbReference>
<dbReference type="PANTHER" id="PTHR10628">
    <property type="entry name" value="SIALIDASE"/>
    <property type="match status" value="1"/>
</dbReference>
<evidence type="ECO:0000313" key="4">
    <source>
        <dbReference type="Proteomes" id="UP000179807"/>
    </source>
</evidence>
<reference evidence="3" key="1">
    <citation type="submission" date="2016-10" db="EMBL/GenBank/DDBJ databases">
        <authorList>
            <person name="Benchimol M."/>
            <person name="Almeida L.G."/>
            <person name="Vasconcelos A.T."/>
            <person name="Perreira-Neves A."/>
            <person name="Rosa I.A."/>
            <person name="Tasca T."/>
            <person name="Bogo M.R."/>
            <person name="de Souza W."/>
        </authorList>
    </citation>
    <scope>NUCLEOTIDE SEQUENCE [LARGE SCALE GENOMIC DNA]</scope>
    <source>
        <strain evidence="3">K</strain>
    </source>
</reference>
<feature type="transmembrane region" description="Helical" evidence="1">
    <location>
        <begin position="686"/>
        <end position="708"/>
    </location>
</feature>
<feature type="transmembrane region" description="Helical" evidence="1">
    <location>
        <begin position="21"/>
        <end position="45"/>
    </location>
</feature>
<dbReference type="OrthoDB" id="2739686at2759"/>
<dbReference type="CDD" id="cd15482">
    <property type="entry name" value="Sialidase_non-viral"/>
    <property type="match status" value="1"/>
</dbReference>
<dbReference type="GO" id="GO:0009313">
    <property type="term" value="P:oligosaccharide catabolic process"/>
    <property type="evidence" value="ECO:0007669"/>
    <property type="project" value="TreeGrafter"/>
</dbReference>
<dbReference type="EMBL" id="MLAK01000671">
    <property type="protein sequence ID" value="OHT08340.1"/>
    <property type="molecule type" value="Genomic_DNA"/>
</dbReference>
<dbReference type="GO" id="GO:0004308">
    <property type="term" value="F:exo-alpha-sialidase activity"/>
    <property type="evidence" value="ECO:0007669"/>
    <property type="project" value="InterPro"/>
</dbReference>
<dbReference type="InterPro" id="IPR026856">
    <property type="entry name" value="Sialidase_fam"/>
</dbReference>
<dbReference type="Pfam" id="PF13088">
    <property type="entry name" value="BNR_2"/>
    <property type="match status" value="1"/>
</dbReference>
<dbReference type="InterPro" id="IPR036278">
    <property type="entry name" value="Sialidase_sf"/>
</dbReference>
<accession>A0A1J4KF01</accession>
<dbReference type="VEuPathDB" id="TrichDB:TRFO_04973"/>
<gene>
    <name evidence="3" type="ORF">TRFO_04973</name>
</gene>
<dbReference type="RefSeq" id="XP_068361476.1">
    <property type="nucleotide sequence ID" value="XM_068492213.1"/>
</dbReference>
<comment type="caution">
    <text evidence="3">The sequence shown here is derived from an EMBL/GenBank/DDBJ whole genome shotgun (WGS) entry which is preliminary data.</text>
</comment>
<feature type="domain" description="Sialidase" evidence="2">
    <location>
        <begin position="101"/>
        <end position="379"/>
    </location>
</feature>
<dbReference type="GO" id="GO:0006689">
    <property type="term" value="P:ganglioside catabolic process"/>
    <property type="evidence" value="ECO:0007669"/>
    <property type="project" value="TreeGrafter"/>
</dbReference>
<dbReference type="GeneID" id="94826917"/>
<evidence type="ECO:0000313" key="3">
    <source>
        <dbReference type="EMBL" id="OHT08340.1"/>
    </source>
</evidence>